<dbReference type="RefSeq" id="XP_040804650.1">
    <property type="nucleotide sequence ID" value="XM_040940323.1"/>
</dbReference>
<sequence>MASCKHKSPMHEYENQAQRAQAKMQDSERRAPSHISTPQIPFNPGSSRESIISPARKRASHSPTPSRYLLQSSIPLAKRNGCARLQSCRDMRLGLDEIWSIQEGSLVLCINPSFTISDHVQPRWDELELVAGEILVVCRLYADLWALCASASFPSAAKSNETANAQPMSLAFVPLCAVTLVANFCAFNRRCIEHDLRDPSAPRFPGNGLPVMPPPRSCSLIDSMQLAQSDRLHNRLPEVVSDTLNKVLPECVEADYVPLDLHVGALLSNLNLSNLKARRNRQSQCLGIPAAVDPQPQPTEPDPKPASSASHRFRKLLGLA</sequence>
<gene>
    <name evidence="2" type="ORF">BO72DRAFT_285173</name>
</gene>
<keyword evidence="3" id="KW-1185">Reference proteome</keyword>
<feature type="region of interest" description="Disordered" evidence="1">
    <location>
        <begin position="289"/>
        <end position="311"/>
    </location>
</feature>
<protein>
    <submittedName>
        <fullName evidence="2">Uncharacterized protein</fullName>
    </submittedName>
</protein>
<accession>A0A8G1W178</accession>
<evidence type="ECO:0000313" key="2">
    <source>
        <dbReference type="EMBL" id="RAK80640.1"/>
    </source>
</evidence>
<evidence type="ECO:0000313" key="3">
    <source>
        <dbReference type="Proteomes" id="UP000249789"/>
    </source>
</evidence>
<dbReference type="Proteomes" id="UP000249789">
    <property type="component" value="Unassembled WGS sequence"/>
</dbReference>
<feature type="compositionally biased region" description="Polar residues" evidence="1">
    <location>
        <begin position="34"/>
        <end position="50"/>
    </location>
</feature>
<feature type="region of interest" description="Disordered" evidence="1">
    <location>
        <begin position="1"/>
        <end position="65"/>
    </location>
</feature>
<name>A0A8G1W178_9EURO</name>
<dbReference type="GeneID" id="63857656"/>
<organism evidence="2 3">
    <name type="scientific">Aspergillus fijiensis CBS 313.89</name>
    <dbReference type="NCBI Taxonomy" id="1448319"/>
    <lineage>
        <taxon>Eukaryota</taxon>
        <taxon>Fungi</taxon>
        <taxon>Dikarya</taxon>
        <taxon>Ascomycota</taxon>
        <taxon>Pezizomycotina</taxon>
        <taxon>Eurotiomycetes</taxon>
        <taxon>Eurotiomycetidae</taxon>
        <taxon>Eurotiales</taxon>
        <taxon>Aspergillaceae</taxon>
        <taxon>Aspergillus</taxon>
    </lineage>
</organism>
<reference evidence="2 3" key="1">
    <citation type="submission" date="2018-02" db="EMBL/GenBank/DDBJ databases">
        <title>The genomes of Aspergillus section Nigri reveals drivers in fungal speciation.</title>
        <authorList>
            <consortium name="DOE Joint Genome Institute"/>
            <person name="Vesth T.C."/>
            <person name="Nybo J."/>
            <person name="Theobald S."/>
            <person name="Brandl J."/>
            <person name="Frisvad J.C."/>
            <person name="Nielsen K.F."/>
            <person name="Lyhne E.K."/>
            <person name="Kogle M.E."/>
            <person name="Kuo A."/>
            <person name="Riley R."/>
            <person name="Clum A."/>
            <person name="Nolan M."/>
            <person name="Lipzen A."/>
            <person name="Salamov A."/>
            <person name="Henrissat B."/>
            <person name="Wiebenga A."/>
            <person name="De vries R.P."/>
            <person name="Grigoriev I.V."/>
            <person name="Mortensen U.H."/>
            <person name="Andersen M.R."/>
            <person name="Baker S.E."/>
        </authorList>
    </citation>
    <scope>NUCLEOTIDE SEQUENCE [LARGE SCALE GENOMIC DNA]</scope>
    <source>
        <strain evidence="2 3">CBS 313.89</strain>
    </source>
</reference>
<dbReference type="OrthoDB" id="4526763at2759"/>
<dbReference type="EMBL" id="KZ824628">
    <property type="protein sequence ID" value="RAK80640.1"/>
    <property type="molecule type" value="Genomic_DNA"/>
</dbReference>
<proteinExistence type="predicted"/>
<dbReference type="VEuPathDB" id="FungiDB:BO72DRAFT_285173"/>
<evidence type="ECO:0000256" key="1">
    <source>
        <dbReference type="SAM" id="MobiDB-lite"/>
    </source>
</evidence>
<dbReference type="AlphaFoldDB" id="A0A8G1W178"/>